<dbReference type="OrthoDB" id="6447189at2"/>
<evidence type="ECO:0000313" key="1">
    <source>
        <dbReference type="EMBL" id="PJZ05348.1"/>
    </source>
</evidence>
<dbReference type="EMBL" id="PIQI01000017">
    <property type="protein sequence ID" value="PJZ05348.1"/>
    <property type="molecule type" value="Genomic_DNA"/>
</dbReference>
<sequence>MADKELKLPFSYCKIERGASILGVNPTDLINLAVLNKIEVCMMLRHFYSRVFLRANFSEVKDWYGTLQLNSRWNYLAATAREISNQSVIEFTNAMYNQPEKLISGIDVFNEMEGSNHVTGVGFASGLWRIMPEQFEGTNYVERFFPSFSPCLTGGESPVAQLMPAQPFEDFKNGKKFDFQDHIFTASHDDLWVTSYDLKRIHRAELDFDALPDLGSVERLDIEKTNKPEINIRSEKALERHARNELIVISAAFKYREENSEEFNSECIKKDSSYNYSAWARNVMDRVALFPNQECPVRSADKVAHYISKVFK</sequence>
<evidence type="ECO:0000313" key="2">
    <source>
        <dbReference type="Proteomes" id="UP000232062"/>
    </source>
</evidence>
<dbReference type="AlphaFoldDB" id="A0A2M9WCZ5"/>
<name>A0A2M9WCZ5_9GAMM</name>
<accession>A0A2M9WCZ5</accession>
<reference evidence="1 2" key="1">
    <citation type="submission" date="2017-11" db="EMBL/GenBank/DDBJ databases">
        <title>The genome sequence of Pantoea rodasii DSM 26611.</title>
        <authorList>
            <person name="Gao J."/>
            <person name="Mao X."/>
            <person name="Sun J."/>
        </authorList>
    </citation>
    <scope>NUCLEOTIDE SEQUENCE [LARGE SCALE GENOMIC DNA]</scope>
    <source>
        <strain evidence="1 2">DSM 26611</strain>
    </source>
</reference>
<dbReference type="Proteomes" id="UP000232062">
    <property type="component" value="Unassembled WGS sequence"/>
</dbReference>
<keyword evidence="2" id="KW-1185">Reference proteome</keyword>
<dbReference type="RefSeq" id="WP_100701855.1">
    <property type="nucleotide sequence ID" value="NZ_MLFP01000034.1"/>
</dbReference>
<gene>
    <name evidence="1" type="ORF">PRCB_11710</name>
</gene>
<comment type="caution">
    <text evidence="1">The sequence shown here is derived from an EMBL/GenBank/DDBJ whole genome shotgun (WGS) entry which is preliminary data.</text>
</comment>
<proteinExistence type="predicted"/>
<organism evidence="1 2">
    <name type="scientific">Pantoea rodasii</name>
    <dbReference type="NCBI Taxonomy" id="1076549"/>
    <lineage>
        <taxon>Bacteria</taxon>
        <taxon>Pseudomonadati</taxon>
        <taxon>Pseudomonadota</taxon>
        <taxon>Gammaproteobacteria</taxon>
        <taxon>Enterobacterales</taxon>
        <taxon>Erwiniaceae</taxon>
        <taxon>Pantoea</taxon>
    </lineage>
</organism>
<protein>
    <submittedName>
        <fullName evidence="1">Uncharacterized protein</fullName>
    </submittedName>
</protein>